<evidence type="ECO:0000313" key="2">
    <source>
        <dbReference type="Proteomes" id="UP000249396"/>
    </source>
</evidence>
<name>A0A2W4SXA4_9GAMM</name>
<comment type="caution">
    <text evidence="1">The sequence shown here is derived from an EMBL/GenBank/DDBJ whole genome shotgun (WGS) entry which is preliminary data.</text>
</comment>
<accession>A0A2W4SXA4</accession>
<proteinExistence type="predicted"/>
<organism evidence="1 2">
    <name type="scientific">Candidatus Methylumidiphilus alinenensis</name>
    <dbReference type="NCBI Taxonomy" id="2202197"/>
    <lineage>
        <taxon>Bacteria</taxon>
        <taxon>Pseudomonadati</taxon>
        <taxon>Pseudomonadota</taxon>
        <taxon>Gammaproteobacteria</taxon>
        <taxon>Methylococcales</taxon>
        <taxon>Candidatus Methylumidiphilus</taxon>
    </lineage>
</organism>
<dbReference type="EMBL" id="QJPH01000292">
    <property type="protein sequence ID" value="PZN79780.1"/>
    <property type="molecule type" value="Genomic_DNA"/>
</dbReference>
<reference evidence="1 2" key="1">
    <citation type="journal article" date="2018" name="Aquat. Microb. Ecol.">
        <title>Gammaproteobacterial methanotrophs dominate.</title>
        <authorList>
            <person name="Rissanen A.J."/>
            <person name="Saarenheimo J."/>
            <person name="Tiirola M."/>
            <person name="Peura S."/>
            <person name="Aalto S.L."/>
            <person name="Karvinen A."/>
            <person name="Nykanen H."/>
        </authorList>
    </citation>
    <scope>NUCLEOTIDE SEQUENCE [LARGE SCALE GENOMIC DNA]</scope>
    <source>
        <strain evidence="1">AMbin10</strain>
    </source>
</reference>
<evidence type="ECO:0000313" key="1">
    <source>
        <dbReference type="EMBL" id="PZN79780.1"/>
    </source>
</evidence>
<dbReference type="Proteomes" id="UP000249396">
    <property type="component" value="Unassembled WGS sequence"/>
</dbReference>
<dbReference type="AlphaFoldDB" id="A0A2W4SXA4"/>
<gene>
    <name evidence="1" type="ORF">DM484_10800</name>
</gene>
<protein>
    <submittedName>
        <fullName evidence="1">Transcriptional regulator</fullName>
    </submittedName>
</protein>
<dbReference type="Gene3D" id="1.10.238.160">
    <property type="match status" value="1"/>
</dbReference>
<sequence length="83" mass="9159">MTATNQLPTEGYCRLTQILGNPKAKPNPIPPLVPVSKSTWYDGVKSGRFPAPVYIGRSSLWKCADIRKLIERIGKGEFANEQG</sequence>